<evidence type="ECO:0008006" key="3">
    <source>
        <dbReference type="Google" id="ProtNLM"/>
    </source>
</evidence>
<evidence type="ECO:0000313" key="2">
    <source>
        <dbReference type="Proteomes" id="UP001218188"/>
    </source>
</evidence>
<organism evidence="1 2">
    <name type="scientific">Mycena alexandri</name>
    <dbReference type="NCBI Taxonomy" id="1745969"/>
    <lineage>
        <taxon>Eukaryota</taxon>
        <taxon>Fungi</taxon>
        <taxon>Dikarya</taxon>
        <taxon>Basidiomycota</taxon>
        <taxon>Agaricomycotina</taxon>
        <taxon>Agaricomycetes</taxon>
        <taxon>Agaricomycetidae</taxon>
        <taxon>Agaricales</taxon>
        <taxon>Marasmiineae</taxon>
        <taxon>Mycenaceae</taxon>
        <taxon>Mycena</taxon>
    </lineage>
</organism>
<evidence type="ECO:0000313" key="1">
    <source>
        <dbReference type="EMBL" id="KAJ7046435.1"/>
    </source>
</evidence>
<sequence length="227" mass="25614">MSERKVDGLVCLYFEPLPGVPEDDVNDWFLEIAALLELSEFATAAKYKGTGLQTPGWMMLYDVDTSLTAGMSPEQLGSENELTAHRGSLSCRTYSLIGTAVSPETSAEDLPGKFALTASFEIAPENEEDFNAWYDQEHMAMVARIPGWKRGRRYRLMDAEQIIKGQVLAELPPKYLAIHELDNGNFEKSVEMREARETEWAQRIIMGAIRRQVRAFRLQNFLGGETK</sequence>
<proteinExistence type="predicted"/>
<dbReference type="Proteomes" id="UP001218188">
    <property type="component" value="Unassembled WGS sequence"/>
</dbReference>
<gene>
    <name evidence="1" type="ORF">C8F04DRAFT_1064222</name>
</gene>
<protein>
    <recommendedName>
        <fullName evidence="3">EthD domain-containing protein</fullName>
    </recommendedName>
</protein>
<name>A0AAD6TK43_9AGAR</name>
<dbReference type="Gene3D" id="3.30.70.100">
    <property type="match status" value="1"/>
</dbReference>
<dbReference type="InterPro" id="IPR011008">
    <property type="entry name" value="Dimeric_a/b-barrel"/>
</dbReference>
<dbReference type="SUPFAM" id="SSF54909">
    <property type="entry name" value="Dimeric alpha+beta barrel"/>
    <property type="match status" value="1"/>
</dbReference>
<accession>A0AAD6TK43</accession>
<dbReference type="EMBL" id="JARJCM010000003">
    <property type="protein sequence ID" value="KAJ7046435.1"/>
    <property type="molecule type" value="Genomic_DNA"/>
</dbReference>
<comment type="caution">
    <text evidence="1">The sequence shown here is derived from an EMBL/GenBank/DDBJ whole genome shotgun (WGS) entry which is preliminary data.</text>
</comment>
<reference evidence="1" key="1">
    <citation type="submission" date="2023-03" db="EMBL/GenBank/DDBJ databases">
        <title>Massive genome expansion in bonnet fungi (Mycena s.s.) driven by repeated elements and novel gene families across ecological guilds.</title>
        <authorList>
            <consortium name="Lawrence Berkeley National Laboratory"/>
            <person name="Harder C.B."/>
            <person name="Miyauchi S."/>
            <person name="Viragh M."/>
            <person name="Kuo A."/>
            <person name="Thoen E."/>
            <person name="Andreopoulos B."/>
            <person name="Lu D."/>
            <person name="Skrede I."/>
            <person name="Drula E."/>
            <person name="Henrissat B."/>
            <person name="Morin E."/>
            <person name="Kohler A."/>
            <person name="Barry K."/>
            <person name="LaButti K."/>
            <person name="Morin E."/>
            <person name="Salamov A."/>
            <person name="Lipzen A."/>
            <person name="Mereny Z."/>
            <person name="Hegedus B."/>
            <person name="Baldrian P."/>
            <person name="Stursova M."/>
            <person name="Weitz H."/>
            <person name="Taylor A."/>
            <person name="Grigoriev I.V."/>
            <person name="Nagy L.G."/>
            <person name="Martin F."/>
            <person name="Kauserud H."/>
        </authorList>
    </citation>
    <scope>NUCLEOTIDE SEQUENCE</scope>
    <source>
        <strain evidence="1">CBHHK200</strain>
    </source>
</reference>
<keyword evidence="2" id="KW-1185">Reference proteome</keyword>
<dbReference type="AlphaFoldDB" id="A0AAD6TK43"/>